<keyword evidence="5" id="KW-1133">Transmembrane helix</keyword>
<dbReference type="SUPFAM" id="SSF51445">
    <property type="entry name" value="(Trans)glycosidases"/>
    <property type="match status" value="1"/>
</dbReference>
<proteinExistence type="inferred from homology"/>
<dbReference type="GO" id="GO:0008422">
    <property type="term" value="F:beta-glucosidase activity"/>
    <property type="evidence" value="ECO:0007669"/>
    <property type="project" value="TreeGrafter"/>
</dbReference>
<evidence type="ECO:0000256" key="2">
    <source>
        <dbReference type="ARBA" id="ARBA00022801"/>
    </source>
</evidence>
<evidence type="ECO:0000256" key="4">
    <source>
        <dbReference type="RuleBase" id="RU003690"/>
    </source>
</evidence>
<accession>A0AAE1LJP4</accession>
<dbReference type="Proteomes" id="UP001219518">
    <property type="component" value="Unassembled WGS sequence"/>
</dbReference>
<dbReference type="EMBL" id="JAHWGI010001107">
    <property type="protein sequence ID" value="KAK3922686.1"/>
    <property type="molecule type" value="Genomic_DNA"/>
</dbReference>
<keyword evidence="5" id="KW-0812">Transmembrane</keyword>
<dbReference type="Pfam" id="PF00232">
    <property type="entry name" value="Glyco_hydro_1"/>
    <property type="match status" value="1"/>
</dbReference>
<keyword evidence="3" id="KW-0326">Glycosidase</keyword>
<reference evidence="6" key="1">
    <citation type="submission" date="2021-07" db="EMBL/GenBank/DDBJ databases">
        <authorList>
            <person name="Catto M.A."/>
            <person name="Jacobson A."/>
            <person name="Kennedy G."/>
            <person name="Labadie P."/>
            <person name="Hunt B.G."/>
            <person name="Srinivasan R."/>
        </authorList>
    </citation>
    <scope>NUCLEOTIDE SEQUENCE</scope>
    <source>
        <strain evidence="6">PL_HMW_Pooled</strain>
        <tissue evidence="6">Head</tissue>
    </source>
</reference>
<evidence type="ECO:0000313" key="6">
    <source>
        <dbReference type="EMBL" id="KAK3922686.1"/>
    </source>
</evidence>
<keyword evidence="2" id="KW-0378">Hydrolase</keyword>
<keyword evidence="7" id="KW-1185">Reference proteome</keyword>
<dbReference type="PANTHER" id="PTHR10353">
    <property type="entry name" value="GLYCOSYL HYDROLASE"/>
    <property type="match status" value="1"/>
</dbReference>
<keyword evidence="5" id="KW-0472">Membrane</keyword>
<dbReference type="Gene3D" id="3.20.20.80">
    <property type="entry name" value="Glycosidases"/>
    <property type="match status" value="1"/>
</dbReference>
<evidence type="ECO:0000313" key="7">
    <source>
        <dbReference type="Proteomes" id="UP001219518"/>
    </source>
</evidence>
<name>A0AAE1LJP4_9NEOP</name>
<gene>
    <name evidence="6" type="ORF">KUF71_001482</name>
</gene>
<evidence type="ECO:0000256" key="5">
    <source>
        <dbReference type="SAM" id="Phobius"/>
    </source>
</evidence>
<evidence type="ECO:0000256" key="3">
    <source>
        <dbReference type="ARBA" id="ARBA00023295"/>
    </source>
</evidence>
<reference evidence="6" key="2">
    <citation type="journal article" date="2023" name="BMC Genomics">
        <title>Pest status, molecular evolution, and epigenetic factors derived from the genome assembly of Frankliniella fusca, a thysanopteran phytovirus vector.</title>
        <authorList>
            <person name="Catto M.A."/>
            <person name="Labadie P.E."/>
            <person name="Jacobson A.L."/>
            <person name="Kennedy G.G."/>
            <person name="Srinivasan R."/>
            <person name="Hunt B.G."/>
        </authorList>
    </citation>
    <scope>NUCLEOTIDE SEQUENCE</scope>
    <source>
        <strain evidence="6">PL_HMW_Pooled</strain>
    </source>
</reference>
<dbReference type="InterPro" id="IPR017853">
    <property type="entry name" value="GH"/>
</dbReference>
<organism evidence="6 7">
    <name type="scientific">Frankliniella fusca</name>
    <dbReference type="NCBI Taxonomy" id="407009"/>
    <lineage>
        <taxon>Eukaryota</taxon>
        <taxon>Metazoa</taxon>
        <taxon>Ecdysozoa</taxon>
        <taxon>Arthropoda</taxon>
        <taxon>Hexapoda</taxon>
        <taxon>Insecta</taxon>
        <taxon>Pterygota</taxon>
        <taxon>Neoptera</taxon>
        <taxon>Paraneoptera</taxon>
        <taxon>Thysanoptera</taxon>
        <taxon>Terebrantia</taxon>
        <taxon>Thripoidea</taxon>
        <taxon>Thripidae</taxon>
        <taxon>Frankliniella</taxon>
    </lineage>
</organism>
<dbReference type="PANTHER" id="PTHR10353:SF36">
    <property type="entry name" value="LP05116P"/>
    <property type="match status" value="1"/>
</dbReference>
<feature type="transmembrane region" description="Helical" evidence="5">
    <location>
        <begin position="21"/>
        <end position="41"/>
    </location>
</feature>
<feature type="non-terminal residue" evidence="6">
    <location>
        <position position="1"/>
    </location>
</feature>
<dbReference type="GO" id="GO:0005975">
    <property type="term" value="P:carbohydrate metabolic process"/>
    <property type="evidence" value="ECO:0007669"/>
    <property type="project" value="InterPro"/>
</dbReference>
<evidence type="ECO:0000256" key="1">
    <source>
        <dbReference type="ARBA" id="ARBA00010838"/>
    </source>
</evidence>
<comment type="similarity">
    <text evidence="1 4">Belongs to the glycosyl hydrolase 1 family.</text>
</comment>
<dbReference type="InterPro" id="IPR001360">
    <property type="entry name" value="Glyco_hydro_1"/>
</dbReference>
<protein>
    <submittedName>
        <fullName evidence="6">Beta-glucosidase 3</fullName>
    </submittedName>
</protein>
<comment type="caution">
    <text evidence="6">The sequence shown here is derived from an EMBL/GenBank/DDBJ whole genome shotgun (WGS) entry which is preliminary data.</text>
</comment>
<sequence length="424" mass="46843">RCPVLAMVVLHECDEDREMSHFYFAVALAPLALLALLAVLYSPGPGPSPGHQGPDVHPLPLPDDLLIGAGTSAVQTEGAWDEDGKSESVLDYILHTGRLESAGFQAAHEHDRGADSYHRYKEDVAKAAELKVYRFSISWARVLPEADASKPNAKGVQFYHNLIDEILAHNMKPMVVLYHFDHPQLLEREFNGWRGRRMVDKFREYATFIFKEYGHKVKMWTSLNEPDVYCTYMLGLQRTIGELAPAEAEDPLPCVHHFLLAHGEASRALRETGNGGSIGLSVSSLIARPNSTRPEDAHAAETFNELFQGIMLHPVVFGDYPPVVKQLVGDKLPVFTLEEKAMLANSSDHIGITVYYGMVASYRPPGAPTGKGIFLALKQLLKYLDFVNVAYVSSNGSVAYSFPYDSVLADLCAFSTNSCNATNF</sequence>
<dbReference type="AlphaFoldDB" id="A0AAE1LJP4"/>